<dbReference type="Proteomes" id="UP001168528">
    <property type="component" value="Unassembled WGS sequence"/>
</dbReference>
<dbReference type="EMBL" id="JAUKPO010000014">
    <property type="protein sequence ID" value="MDO1448867.1"/>
    <property type="molecule type" value="Genomic_DNA"/>
</dbReference>
<accession>A0ABT8R9W1</accession>
<keyword evidence="3" id="KW-1185">Reference proteome</keyword>
<comment type="caution">
    <text evidence="2">The sequence shown here is derived from an EMBL/GenBank/DDBJ whole genome shotgun (WGS) entry which is preliminary data.</text>
</comment>
<feature type="region of interest" description="Disordered" evidence="1">
    <location>
        <begin position="274"/>
        <end position="312"/>
    </location>
</feature>
<evidence type="ECO:0000313" key="3">
    <source>
        <dbReference type="Proteomes" id="UP001168528"/>
    </source>
</evidence>
<dbReference type="Pfam" id="PF05359">
    <property type="entry name" value="DUF748"/>
    <property type="match status" value="1"/>
</dbReference>
<evidence type="ECO:0000313" key="2">
    <source>
        <dbReference type="EMBL" id="MDO1448867.1"/>
    </source>
</evidence>
<reference evidence="2" key="1">
    <citation type="submission" date="2023-07" db="EMBL/GenBank/DDBJ databases">
        <title>The genome sequence of Rhodocytophaga aerolata KACC 12507.</title>
        <authorList>
            <person name="Zhang X."/>
        </authorList>
    </citation>
    <scope>NUCLEOTIDE SEQUENCE</scope>
    <source>
        <strain evidence="2">KACC 12507</strain>
    </source>
</reference>
<name>A0ABT8R9W1_9BACT</name>
<organism evidence="2 3">
    <name type="scientific">Rhodocytophaga aerolata</name>
    <dbReference type="NCBI Taxonomy" id="455078"/>
    <lineage>
        <taxon>Bacteria</taxon>
        <taxon>Pseudomonadati</taxon>
        <taxon>Bacteroidota</taxon>
        <taxon>Cytophagia</taxon>
        <taxon>Cytophagales</taxon>
        <taxon>Rhodocytophagaceae</taxon>
        <taxon>Rhodocytophaga</taxon>
    </lineage>
</organism>
<gene>
    <name evidence="2" type="ORF">Q0590_21495</name>
</gene>
<protein>
    <submittedName>
        <fullName evidence="2">DUF748 domain-containing protein</fullName>
    </submittedName>
</protein>
<proteinExistence type="predicted"/>
<dbReference type="InterPro" id="IPR008023">
    <property type="entry name" value="DUF748"/>
</dbReference>
<evidence type="ECO:0000256" key="1">
    <source>
        <dbReference type="SAM" id="MobiDB-lite"/>
    </source>
</evidence>
<dbReference type="RefSeq" id="WP_302039667.1">
    <property type="nucleotide sequence ID" value="NZ_JAUKPO010000014.1"/>
</dbReference>
<sequence length="312" mass="35824">MDFAIEWHSLFKGAFVATIKTFNPKINFVDGPSEEQSQTGEEGNWQETVKSLFPLQINTLTVNNGEVHFQNFTTTPKVDIAINQIHLVARNFTNTQKLSGNEIASIRGEAKMLDKGQVNLNLELNPLETQPPFNLDFSLKEVPLVELNDFLRAYADIDAEKGTFSLFTEMTGENNQFKGYIKPLFMDVKILDVKEDKAKPLSLLKEAGIGLVSMIFKNYSVDQVATKIPVSGSFDDPKVNIWRTIMNALRNAFIEAINPELDGTVDMGKLVENEKNLRKQRKEERRKERIERREEKREERQARREERKEENN</sequence>